<keyword evidence="2 7" id="KW-0255">Endonuclease</keyword>
<keyword evidence="3" id="KW-0227">DNA damage</keyword>
<dbReference type="Gene3D" id="3.20.20.150">
    <property type="entry name" value="Divalent-metal-dependent TIM barrel enzymes"/>
    <property type="match status" value="1"/>
</dbReference>
<evidence type="ECO:0000313" key="8">
    <source>
        <dbReference type="Proteomes" id="UP001208656"/>
    </source>
</evidence>
<keyword evidence="1" id="KW-0540">Nuclease</keyword>
<evidence type="ECO:0000256" key="6">
    <source>
        <dbReference type="ARBA" id="ARBA00023204"/>
    </source>
</evidence>
<keyword evidence="4" id="KW-0228">DNA excision</keyword>
<dbReference type="GO" id="GO:0004519">
    <property type="term" value="F:endonuclease activity"/>
    <property type="evidence" value="ECO:0007669"/>
    <property type="project" value="UniProtKB-KW"/>
</dbReference>
<evidence type="ECO:0000256" key="5">
    <source>
        <dbReference type="ARBA" id="ARBA00022801"/>
    </source>
</evidence>
<dbReference type="PANTHER" id="PTHR31290:SF5">
    <property type="entry name" value="UV-DAMAGE ENDONUCLEASE"/>
    <property type="match status" value="1"/>
</dbReference>
<organism evidence="7 8">
    <name type="scientific">Pallidibacillus thermolactis</name>
    <dbReference type="NCBI Taxonomy" id="251051"/>
    <lineage>
        <taxon>Bacteria</taxon>
        <taxon>Bacillati</taxon>
        <taxon>Bacillota</taxon>
        <taxon>Bacilli</taxon>
        <taxon>Bacillales</taxon>
        <taxon>Bacillaceae</taxon>
        <taxon>Pallidibacillus</taxon>
    </lineage>
</organism>
<evidence type="ECO:0000256" key="3">
    <source>
        <dbReference type="ARBA" id="ARBA00022763"/>
    </source>
</evidence>
<dbReference type="InterPro" id="IPR004601">
    <property type="entry name" value="UvdE"/>
</dbReference>
<keyword evidence="6" id="KW-0234">DNA repair</keyword>
<proteinExistence type="predicted"/>
<dbReference type="NCBIfam" id="TIGR00629">
    <property type="entry name" value="uvde"/>
    <property type="match status" value="1"/>
</dbReference>
<evidence type="ECO:0000256" key="2">
    <source>
        <dbReference type="ARBA" id="ARBA00022759"/>
    </source>
</evidence>
<keyword evidence="5" id="KW-0378">Hydrolase</keyword>
<reference evidence="7 8" key="1">
    <citation type="submission" date="2022-10" db="EMBL/GenBank/DDBJ databases">
        <title>Description of Fervidibacillus gen. nov. in the family Fervidibacillaceae fam. nov. with two species, Fervidibacillus albus sp. nov., and Fervidibacillus halotolerans sp. nov., isolated from tidal flat sediments.</title>
        <authorList>
            <person name="Kwon K.K."/>
            <person name="Yang S.-H."/>
        </authorList>
    </citation>
    <scope>NUCLEOTIDE SEQUENCE [LARGE SCALE GENOMIC DNA]</scope>
    <source>
        <strain evidence="7 8">DSM 23332</strain>
    </source>
</reference>
<dbReference type="EMBL" id="JAOUSE010000033">
    <property type="protein sequence ID" value="MCU9594930.1"/>
    <property type="molecule type" value="Genomic_DNA"/>
</dbReference>
<comment type="caution">
    <text evidence="7">The sequence shown here is derived from an EMBL/GenBank/DDBJ whole genome shotgun (WGS) entry which is preliminary data.</text>
</comment>
<protein>
    <submittedName>
        <fullName evidence="7">UV DNA damage repair endonuclease UvsE</fullName>
    </submittedName>
</protein>
<dbReference type="RefSeq" id="WP_263061887.1">
    <property type="nucleotide sequence ID" value="NZ_JAOUSE010000033.1"/>
</dbReference>
<dbReference type="PANTHER" id="PTHR31290">
    <property type="entry name" value="UV-DAMAGE ENDONUCLEASE"/>
    <property type="match status" value="1"/>
</dbReference>
<gene>
    <name evidence="7" type="primary">uvsE</name>
    <name evidence="7" type="ORF">OEV82_10820</name>
</gene>
<name>A0ABT2WGW7_9BACI</name>
<dbReference type="InterPro" id="IPR036237">
    <property type="entry name" value="Xyl_isomerase-like_sf"/>
</dbReference>
<sequence>MTLVRLGYVAMSVHLKNASPSQTMTFAQFSKLSNREAAIRKLERISRSNLANCLRLLRYNVENDISFFRLSSKLIPLANHPELKDWDFFEPITAELEKIKQFLVKHPQMRVDFHPDHFVLLNSPKAEILIQTLHMLNIHRRLLEGFGLDPTHRCVLHVGGGYQNKEKALEQFIHNWGLTPSYIQSMIMLENDDKVFTVQDTLYLCEKLGIPLVFDLHHHEANNEDIHWEKNWERILATWKNSPLPIKIHISSPRSEKDFRAHADYIDPMGLQRFLEKIKGTVKQIDIMIEAKKKDEALFKLVTDIKEANQYEWVDGSTFIIK</sequence>
<dbReference type="SUPFAM" id="SSF51658">
    <property type="entry name" value="Xylose isomerase-like"/>
    <property type="match status" value="1"/>
</dbReference>
<accession>A0ABT2WGW7</accession>
<evidence type="ECO:0000256" key="4">
    <source>
        <dbReference type="ARBA" id="ARBA00022769"/>
    </source>
</evidence>
<evidence type="ECO:0000256" key="1">
    <source>
        <dbReference type="ARBA" id="ARBA00022722"/>
    </source>
</evidence>
<evidence type="ECO:0000313" key="7">
    <source>
        <dbReference type="EMBL" id="MCU9594930.1"/>
    </source>
</evidence>
<dbReference type="Proteomes" id="UP001208656">
    <property type="component" value="Unassembled WGS sequence"/>
</dbReference>
<dbReference type="Pfam" id="PF03851">
    <property type="entry name" value="UvdE"/>
    <property type="match status" value="1"/>
</dbReference>
<keyword evidence="8" id="KW-1185">Reference proteome</keyword>